<dbReference type="InterPro" id="IPR038666">
    <property type="entry name" value="SSP1_head-tail_sf"/>
</dbReference>
<gene>
    <name evidence="1" type="ORF">F1735_09885</name>
</gene>
<dbReference type="EMBL" id="WHJF01000020">
    <property type="protein sequence ID" value="NHZ62615.1"/>
    <property type="molecule type" value="Genomic_DNA"/>
</dbReference>
<keyword evidence="2" id="KW-1185">Reference proteome</keyword>
<name>A0ABX0MRP1_9BURK</name>
<dbReference type="RefSeq" id="WP_167236784.1">
    <property type="nucleotide sequence ID" value="NZ_WHJF01000020.1"/>
</dbReference>
<dbReference type="Pfam" id="PF05521">
    <property type="entry name" value="Phage_HCP"/>
    <property type="match status" value="1"/>
</dbReference>
<proteinExistence type="predicted"/>
<dbReference type="Gene3D" id="2.40.10.270">
    <property type="entry name" value="Bacteriophage SPP1 head-tail adaptor protein"/>
    <property type="match status" value="1"/>
</dbReference>
<sequence length="116" mass="13047">MTAPFAKNEKVTIEQLANITEPEFGTEVQTWVPVLVRYWANVQDVLPSRSEETANGLAQSLRRARLRMRKNSAITAAMRVTLHSRGDLVMQIIAGPAALDDRDHDEWMLEAYATHG</sequence>
<comment type="caution">
    <text evidence="1">The sequence shown here is derived from an EMBL/GenBank/DDBJ whole genome shotgun (WGS) entry which is preliminary data.</text>
</comment>
<reference evidence="1 2" key="1">
    <citation type="submission" date="2019-10" db="EMBL/GenBank/DDBJ databases">
        <title>Taxonomy of Antarctic Massilia spp.: description of Massilia rubra sp. nov., Massilia aquatica sp. nov., Massilia mucilaginosa sp. nov., Massilia frigida sp. nov. isolated from streams, lakes and regoliths.</title>
        <authorList>
            <person name="Holochova P."/>
            <person name="Sedlacek I."/>
            <person name="Kralova S."/>
            <person name="Maslanova I."/>
            <person name="Busse H.-J."/>
            <person name="Stankova E."/>
            <person name="Vrbovska V."/>
            <person name="Kovarovic V."/>
            <person name="Bartak M."/>
            <person name="Svec P."/>
            <person name="Pantucek R."/>
        </authorList>
    </citation>
    <scope>NUCLEOTIDE SEQUENCE [LARGE SCALE GENOMIC DNA]</scope>
    <source>
        <strain evidence="1 2">CCM 8694</strain>
    </source>
</reference>
<organism evidence="1 2">
    <name type="scientific">Massilia genomosp. 1</name>
    <dbReference type="NCBI Taxonomy" id="2609280"/>
    <lineage>
        <taxon>Bacteria</taxon>
        <taxon>Pseudomonadati</taxon>
        <taxon>Pseudomonadota</taxon>
        <taxon>Betaproteobacteria</taxon>
        <taxon>Burkholderiales</taxon>
        <taxon>Oxalobacteraceae</taxon>
        <taxon>Telluria group</taxon>
        <taxon>Massilia</taxon>
    </lineage>
</organism>
<protein>
    <recommendedName>
        <fullName evidence="3">Head-tail adaptor protein</fullName>
    </recommendedName>
</protein>
<evidence type="ECO:0008006" key="3">
    <source>
        <dbReference type="Google" id="ProtNLM"/>
    </source>
</evidence>
<dbReference type="Proteomes" id="UP000610594">
    <property type="component" value="Unassembled WGS sequence"/>
</dbReference>
<accession>A0ABX0MRP1</accession>
<evidence type="ECO:0000313" key="2">
    <source>
        <dbReference type="Proteomes" id="UP000610594"/>
    </source>
</evidence>
<dbReference type="InterPro" id="IPR008767">
    <property type="entry name" value="Phage_SPP1_head-tail_adaptor"/>
</dbReference>
<evidence type="ECO:0000313" key="1">
    <source>
        <dbReference type="EMBL" id="NHZ62615.1"/>
    </source>
</evidence>